<dbReference type="KEGG" id="pcav:D3880_13735"/>
<dbReference type="Proteomes" id="UP000265560">
    <property type="component" value="Chromosome"/>
</dbReference>
<feature type="transmembrane region" description="Helical" evidence="6">
    <location>
        <begin position="263"/>
        <end position="283"/>
    </location>
</feature>
<dbReference type="GO" id="GO:0005886">
    <property type="term" value="C:plasma membrane"/>
    <property type="evidence" value="ECO:0007669"/>
    <property type="project" value="UniProtKB-SubCell"/>
</dbReference>
<reference evidence="9" key="1">
    <citation type="submission" date="2018-09" db="EMBL/GenBank/DDBJ databases">
        <authorList>
            <person name="Zhu H."/>
        </authorList>
    </citation>
    <scope>NUCLEOTIDE SEQUENCE [LARGE SCALE GENOMIC DNA]</scope>
    <source>
        <strain evidence="9">K2W31S-8</strain>
    </source>
</reference>
<name>A0A385Z6S9_9PSED</name>
<evidence type="ECO:0000256" key="6">
    <source>
        <dbReference type="SAM" id="Phobius"/>
    </source>
</evidence>
<keyword evidence="2" id="KW-1003">Cell membrane</keyword>
<keyword evidence="4 6" id="KW-1133">Transmembrane helix</keyword>
<feature type="transmembrane region" description="Helical" evidence="6">
    <location>
        <begin position="148"/>
        <end position="166"/>
    </location>
</feature>
<feature type="transmembrane region" description="Helical" evidence="6">
    <location>
        <begin position="74"/>
        <end position="91"/>
    </location>
</feature>
<dbReference type="OrthoDB" id="9815120at2"/>
<feature type="domain" description="EamA" evidence="7">
    <location>
        <begin position="148"/>
        <end position="276"/>
    </location>
</feature>
<dbReference type="PANTHER" id="PTHR42920:SF11">
    <property type="entry name" value="INNER MEMBRANE PROTEIN YTFF"/>
    <property type="match status" value="1"/>
</dbReference>
<feature type="transmembrane region" description="Helical" evidence="6">
    <location>
        <begin position="119"/>
        <end position="136"/>
    </location>
</feature>
<feature type="transmembrane region" description="Helical" evidence="6">
    <location>
        <begin position="178"/>
        <end position="196"/>
    </location>
</feature>
<dbReference type="RefSeq" id="WP_119894006.1">
    <property type="nucleotide sequence ID" value="NZ_CP032419.1"/>
</dbReference>
<evidence type="ECO:0000313" key="8">
    <source>
        <dbReference type="EMBL" id="AYC33348.1"/>
    </source>
</evidence>
<evidence type="ECO:0000256" key="3">
    <source>
        <dbReference type="ARBA" id="ARBA00022692"/>
    </source>
</evidence>
<feature type="transmembrane region" description="Helical" evidence="6">
    <location>
        <begin position="97"/>
        <end position="114"/>
    </location>
</feature>
<organism evidence="8 9">
    <name type="scientific">Pseudomonas cavernae</name>
    <dbReference type="NCBI Taxonomy" id="2320867"/>
    <lineage>
        <taxon>Bacteria</taxon>
        <taxon>Pseudomonadati</taxon>
        <taxon>Pseudomonadota</taxon>
        <taxon>Gammaproteobacteria</taxon>
        <taxon>Pseudomonadales</taxon>
        <taxon>Pseudomonadaceae</taxon>
        <taxon>Pseudomonas</taxon>
    </lineage>
</organism>
<comment type="subcellular location">
    <subcellularLocation>
        <location evidence="1">Cell membrane</location>
        <topology evidence="1">Multi-pass membrane protein</topology>
    </subcellularLocation>
</comment>
<feature type="transmembrane region" description="Helical" evidence="6">
    <location>
        <begin position="202"/>
        <end position="225"/>
    </location>
</feature>
<feature type="transmembrane region" description="Helical" evidence="6">
    <location>
        <begin position="45"/>
        <end position="62"/>
    </location>
</feature>
<dbReference type="AlphaFoldDB" id="A0A385Z6S9"/>
<keyword evidence="9" id="KW-1185">Reference proteome</keyword>
<keyword evidence="3 6" id="KW-0812">Transmembrane</keyword>
<dbReference type="InterPro" id="IPR051258">
    <property type="entry name" value="Diverse_Substrate_Transporter"/>
</dbReference>
<protein>
    <submittedName>
        <fullName evidence="8">Threonine/homoserine exporter RhtA</fullName>
    </submittedName>
</protein>
<dbReference type="PANTHER" id="PTHR42920">
    <property type="entry name" value="OS03G0707200 PROTEIN-RELATED"/>
    <property type="match status" value="1"/>
</dbReference>
<dbReference type="EMBL" id="CP032419">
    <property type="protein sequence ID" value="AYC33348.1"/>
    <property type="molecule type" value="Genomic_DNA"/>
</dbReference>
<accession>A0A385Z6S9</accession>
<evidence type="ECO:0000256" key="1">
    <source>
        <dbReference type="ARBA" id="ARBA00004651"/>
    </source>
</evidence>
<dbReference type="Gene3D" id="1.10.3730.20">
    <property type="match status" value="1"/>
</dbReference>
<evidence type="ECO:0000256" key="5">
    <source>
        <dbReference type="ARBA" id="ARBA00023136"/>
    </source>
</evidence>
<evidence type="ECO:0000313" key="9">
    <source>
        <dbReference type="Proteomes" id="UP000265560"/>
    </source>
</evidence>
<sequence length="294" mass="30381">MSRSPNSSSVLLPIGLLLVAMASIQGGAALAKGLFPLIGAEGTTALRLGLAAIILTLIMHPWRARLSASSARSLLGYGAALGGMNLMFYMSLRSVPLGIAVALEFTGPLTLALLSSRRLLDFIWIALAVLGLWLLLPNEQAHAPIDPLGMAYALGAGVCWALYIVFGQKAGAEHGGQTVALGTIVAALLVFPIGLAHAGSALFSWSLLPVALGVAVLSSALPYSLEMGALTRLPARTFSTLMSIEPAIAALSGLLFLHERLSLPQWLAIGAIILASTGAAATARGKVPQPRPEP</sequence>
<keyword evidence="5 6" id="KW-0472">Membrane</keyword>
<dbReference type="InterPro" id="IPR037185">
    <property type="entry name" value="EmrE-like"/>
</dbReference>
<evidence type="ECO:0000256" key="2">
    <source>
        <dbReference type="ARBA" id="ARBA00022475"/>
    </source>
</evidence>
<dbReference type="NCBIfam" id="NF007823">
    <property type="entry name" value="PRK10532.1"/>
    <property type="match status" value="1"/>
</dbReference>
<feature type="transmembrane region" description="Helical" evidence="6">
    <location>
        <begin position="237"/>
        <end position="257"/>
    </location>
</feature>
<evidence type="ECO:0000256" key="4">
    <source>
        <dbReference type="ARBA" id="ARBA00022989"/>
    </source>
</evidence>
<dbReference type="InterPro" id="IPR000620">
    <property type="entry name" value="EamA_dom"/>
</dbReference>
<gene>
    <name evidence="8" type="primary">rhtA</name>
    <name evidence="8" type="ORF">D3880_13735</name>
</gene>
<dbReference type="Pfam" id="PF00892">
    <property type="entry name" value="EamA"/>
    <property type="match status" value="1"/>
</dbReference>
<evidence type="ECO:0000259" key="7">
    <source>
        <dbReference type="Pfam" id="PF00892"/>
    </source>
</evidence>
<proteinExistence type="predicted"/>
<dbReference type="SUPFAM" id="SSF103481">
    <property type="entry name" value="Multidrug resistance efflux transporter EmrE"/>
    <property type="match status" value="1"/>
</dbReference>